<protein>
    <submittedName>
        <fullName evidence="1">Uncharacterized protein</fullName>
    </submittedName>
</protein>
<reference evidence="1 2" key="1">
    <citation type="submission" date="2016-03" db="EMBL/GenBank/DDBJ databases">
        <title>Choanephora cucurbitarum.</title>
        <authorList>
            <person name="Min B."/>
            <person name="Park H."/>
            <person name="Park J.-H."/>
            <person name="Shin H.-D."/>
            <person name="Choi I.-G."/>
        </authorList>
    </citation>
    <scope>NUCLEOTIDE SEQUENCE [LARGE SCALE GENOMIC DNA]</scope>
    <source>
        <strain evidence="1 2">KUS-F28377</strain>
    </source>
</reference>
<accession>A0A1C7N2B5</accession>
<dbReference type="Proteomes" id="UP000093000">
    <property type="component" value="Unassembled WGS sequence"/>
</dbReference>
<proteinExistence type="predicted"/>
<evidence type="ECO:0000313" key="2">
    <source>
        <dbReference type="Proteomes" id="UP000093000"/>
    </source>
</evidence>
<evidence type="ECO:0000313" key="1">
    <source>
        <dbReference type="EMBL" id="OBZ83285.1"/>
    </source>
</evidence>
<name>A0A1C7N2B5_9FUNG</name>
<dbReference type="InParanoid" id="A0A1C7N2B5"/>
<comment type="caution">
    <text evidence="1">The sequence shown here is derived from an EMBL/GenBank/DDBJ whole genome shotgun (WGS) entry which is preliminary data.</text>
</comment>
<dbReference type="OrthoDB" id="2241994at2759"/>
<gene>
    <name evidence="1" type="ORF">A0J61_08664</name>
</gene>
<dbReference type="EMBL" id="LUGH01000689">
    <property type="protein sequence ID" value="OBZ83285.1"/>
    <property type="molecule type" value="Genomic_DNA"/>
</dbReference>
<dbReference type="AlphaFoldDB" id="A0A1C7N2B5"/>
<sequence length="187" mass="21445">MGVAYFLQLSDLHRIPLSCVSISDDNSLLSFEVHDLNEKRNCRQTIKSFTVKSHANSQICPVTTFLAFRSRRPFCTTPTLFFNSVRPSDPFSSRVKCTDTKKLIRLSSNEPRLSLRSITSPLVLQSGIPKKDIVAMANWASSKTFEYHYRREHLSQFDFTNTLVCSSDDLNFFESNKDIFFDVLNTL</sequence>
<organism evidence="1 2">
    <name type="scientific">Choanephora cucurbitarum</name>
    <dbReference type="NCBI Taxonomy" id="101091"/>
    <lineage>
        <taxon>Eukaryota</taxon>
        <taxon>Fungi</taxon>
        <taxon>Fungi incertae sedis</taxon>
        <taxon>Mucoromycota</taxon>
        <taxon>Mucoromycotina</taxon>
        <taxon>Mucoromycetes</taxon>
        <taxon>Mucorales</taxon>
        <taxon>Mucorineae</taxon>
        <taxon>Choanephoraceae</taxon>
        <taxon>Choanephoroideae</taxon>
        <taxon>Choanephora</taxon>
    </lineage>
</organism>
<dbReference type="STRING" id="101091.A0A1C7N2B5"/>
<keyword evidence="2" id="KW-1185">Reference proteome</keyword>